<name>A0A4C1Y414_EUMVA</name>
<keyword evidence="2" id="KW-1185">Reference proteome</keyword>
<evidence type="ECO:0000313" key="1">
    <source>
        <dbReference type="EMBL" id="GBP69277.1"/>
    </source>
</evidence>
<evidence type="ECO:0000313" key="2">
    <source>
        <dbReference type="Proteomes" id="UP000299102"/>
    </source>
</evidence>
<proteinExistence type="predicted"/>
<reference evidence="1 2" key="1">
    <citation type="journal article" date="2019" name="Commun. Biol.">
        <title>The bagworm genome reveals a unique fibroin gene that provides high tensile strength.</title>
        <authorList>
            <person name="Kono N."/>
            <person name="Nakamura H."/>
            <person name="Ohtoshi R."/>
            <person name="Tomita M."/>
            <person name="Numata K."/>
            <person name="Arakawa K."/>
        </authorList>
    </citation>
    <scope>NUCLEOTIDE SEQUENCE [LARGE SCALE GENOMIC DNA]</scope>
</reference>
<dbReference type="Proteomes" id="UP000299102">
    <property type="component" value="Unassembled WGS sequence"/>
</dbReference>
<dbReference type="OrthoDB" id="1737200at2759"/>
<dbReference type="EMBL" id="BGZK01001035">
    <property type="protein sequence ID" value="GBP69277.1"/>
    <property type="molecule type" value="Genomic_DNA"/>
</dbReference>
<protein>
    <submittedName>
        <fullName evidence="1">Uncharacterized protein</fullName>
    </submittedName>
</protein>
<organism evidence="1 2">
    <name type="scientific">Eumeta variegata</name>
    <name type="common">Bagworm moth</name>
    <name type="synonym">Eumeta japonica</name>
    <dbReference type="NCBI Taxonomy" id="151549"/>
    <lineage>
        <taxon>Eukaryota</taxon>
        <taxon>Metazoa</taxon>
        <taxon>Ecdysozoa</taxon>
        <taxon>Arthropoda</taxon>
        <taxon>Hexapoda</taxon>
        <taxon>Insecta</taxon>
        <taxon>Pterygota</taxon>
        <taxon>Neoptera</taxon>
        <taxon>Endopterygota</taxon>
        <taxon>Lepidoptera</taxon>
        <taxon>Glossata</taxon>
        <taxon>Ditrysia</taxon>
        <taxon>Tineoidea</taxon>
        <taxon>Psychidae</taxon>
        <taxon>Oiketicinae</taxon>
        <taxon>Eumeta</taxon>
    </lineage>
</organism>
<comment type="caution">
    <text evidence="1">The sequence shown here is derived from an EMBL/GenBank/DDBJ whole genome shotgun (WGS) entry which is preliminary data.</text>
</comment>
<gene>
    <name evidence="1" type="ORF">EVAR_56821_1</name>
</gene>
<dbReference type="AlphaFoldDB" id="A0A4C1Y414"/>
<sequence>MTTKEGDENLEVGGRFTCRLRAAAVSLLLGRIGRCSGKEIARFALSLSRSAQAERDNESYFFVRAASVHRFIRRSYYLSVKLMESYISPPSACAHTKRSFARKMMERHCRRHKGDCLLPPDGRRPAARG</sequence>
<accession>A0A4C1Y414</accession>